<dbReference type="GO" id="GO:0033588">
    <property type="term" value="C:elongator holoenzyme complex"/>
    <property type="evidence" value="ECO:0007669"/>
    <property type="project" value="InterPro"/>
</dbReference>
<dbReference type="Pfam" id="PF09807">
    <property type="entry name" value="ELP6"/>
    <property type="match status" value="1"/>
</dbReference>
<dbReference type="Proteomes" id="UP000054516">
    <property type="component" value="Unassembled WGS sequence"/>
</dbReference>
<dbReference type="OMA" id="LYFIQRD"/>
<protein>
    <recommendedName>
        <fullName evidence="5">Elongator complex protein 6</fullName>
    </recommendedName>
</protein>
<keyword evidence="4" id="KW-1185">Reference proteome</keyword>
<reference evidence="3" key="1">
    <citation type="submission" date="2016-03" db="EMBL/GenBank/DDBJ databases">
        <title>Draft genome sequence of Rosellinia necatrix.</title>
        <authorList>
            <person name="Kanematsu S."/>
        </authorList>
    </citation>
    <scope>NUCLEOTIDE SEQUENCE [LARGE SCALE GENOMIC DNA]</scope>
    <source>
        <strain evidence="3">W97</strain>
    </source>
</reference>
<evidence type="ECO:0000313" key="3">
    <source>
        <dbReference type="EMBL" id="GAP91352.1"/>
    </source>
</evidence>
<evidence type="ECO:0000313" key="4">
    <source>
        <dbReference type="Proteomes" id="UP000054516"/>
    </source>
</evidence>
<dbReference type="EMBL" id="DF977505">
    <property type="protein sequence ID" value="GAP91352.1"/>
    <property type="molecule type" value="Genomic_DNA"/>
</dbReference>
<dbReference type="InterPro" id="IPR018627">
    <property type="entry name" value="ELP6"/>
</dbReference>
<dbReference type="CDD" id="cd19495">
    <property type="entry name" value="Elp6"/>
    <property type="match status" value="1"/>
</dbReference>
<evidence type="ECO:0008006" key="5">
    <source>
        <dbReference type="Google" id="ProtNLM"/>
    </source>
</evidence>
<dbReference type="GO" id="GO:0002098">
    <property type="term" value="P:tRNA wobble uridine modification"/>
    <property type="evidence" value="ECO:0007669"/>
    <property type="project" value="InterPro"/>
</dbReference>
<dbReference type="PANTHER" id="PTHR16184">
    <property type="entry name" value="ELONGATOR COMPLEX PROTEIN 6"/>
    <property type="match status" value="1"/>
</dbReference>
<proteinExistence type="inferred from homology"/>
<dbReference type="OrthoDB" id="9995306at2759"/>
<evidence type="ECO:0000256" key="1">
    <source>
        <dbReference type="ARBA" id="ARBA00005043"/>
    </source>
</evidence>
<accession>A0A1W2TS49</accession>
<organism evidence="3">
    <name type="scientific">Rosellinia necatrix</name>
    <name type="common">White root-rot fungus</name>
    <dbReference type="NCBI Taxonomy" id="77044"/>
    <lineage>
        <taxon>Eukaryota</taxon>
        <taxon>Fungi</taxon>
        <taxon>Dikarya</taxon>
        <taxon>Ascomycota</taxon>
        <taxon>Pezizomycotina</taxon>
        <taxon>Sordariomycetes</taxon>
        <taxon>Xylariomycetidae</taxon>
        <taxon>Xylariales</taxon>
        <taxon>Xylariaceae</taxon>
        <taxon>Rosellinia</taxon>
    </lineage>
</organism>
<evidence type="ECO:0000256" key="2">
    <source>
        <dbReference type="ARBA" id="ARBA00008837"/>
    </source>
</evidence>
<dbReference type="UniPathway" id="UPA00988"/>
<dbReference type="AlphaFoldDB" id="A0A1W2TS49"/>
<name>A0A1W2TS49_ROSNE</name>
<comment type="pathway">
    <text evidence="1">tRNA modification; 5-methoxycarbonylmethyl-2-thiouridine-tRNA biosynthesis.</text>
</comment>
<dbReference type="PANTHER" id="PTHR16184:SF6">
    <property type="entry name" value="ELONGATOR COMPLEX PROTEIN 6"/>
    <property type="match status" value="1"/>
</dbReference>
<comment type="similarity">
    <text evidence="2">Belongs to the ELP6 family.</text>
</comment>
<dbReference type="Gene3D" id="3.40.50.300">
    <property type="entry name" value="P-loop containing nucleotide triphosphate hydrolases"/>
    <property type="match status" value="1"/>
</dbReference>
<dbReference type="STRING" id="77044.A0A1W2TS49"/>
<sequence>MALRSPPLLEPYLRLPDETSLILLSGVLGSSTNWLVHRYLASLLAARPSALFSPSCGRQDEPVEPAGAGAGAELQPHVSVVLVSFLRDYVFWKDGSRRVGLDLDVAGKRGSFVFVDGLTGLFMPPPPDHGRRQSATDVAGRRVLLAATTDHLRRTLEDAVAHVQALNPGTQTMLVIDQPDALLAAAGDAMSSQSLRDTILGLREKVHACIVTVSADEPLISAQGTPLEKGHASLALSLTHDAYLVISLRTLDTGTAKDVSGVLRVTPGGDEDMGSTSIEDRELLYFIRGDGSVRVFERGQ</sequence>
<gene>
    <name evidence="3" type="ORF">SAMD00023353_6000140</name>
</gene>
<dbReference type="InterPro" id="IPR027417">
    <property type="entry name" value="P-loop_NTPase"/>
</dbReference>